<dbReference type="RefSeq" id="WP_271055405.1">
    <property type="nucleotide sequence ID" value="NZ_JAQIIO010000014.1"/>
</dbReference>
<dbReference type="EMBL" id="JAQIIO010000014">
    <property type="protein sequence ID" value="MDA5095693.1"/>
    <property type="molecule type" value="Genomic_DNA"/>
</dbReference>
<accession>A0ABT4W597</accession>
<evidence type="ECO:0000313" key="2">
    <source>
        <dbReference type="Proteomes" id="UP001528040"/>
    </source>
</evidence>
<dbReference type="InterPro" id="IPR029044">
    <property type="entry name" value="Nucleotide-diphossugar_trans"/>
</dbReference>
<reference evidence="1 2" key="1">
    <citation type="submission" date="2023-01" db="EMBL/GenBank/DDBJ databases">
        <authorList>
            <person name="Yoon J.-W."/>
        </authorList>
    </citation>
    <scope>NUCLEOTIDE SEQUENCE [LARGE SCALE GENOMIC DNA]</scope>
    <source>
        <strain evidence="1 2">KMU-50</strain>
    </source>
</reference>
<keyword evidence="2" id="KW-1185">Reference proteome</keyword>
<protein>
    <recommendedName>
        <fullName evidence="3">Alpha 1,4-glycosyltransferase domain-containing protein</fullName>
    </recommendedName>
</protein>
<name>A0ABT4W597_9RHOB</name>
<organism evidence="1 2">
    <name type="scientific">Aliiroseovarius salicola</name>
    <dbReference type="NCBI Taxonomy" id="3009082"/>
    <lineage>
        <taxon>Bacteria</taxon>
        <taxon>Pseudomonadati</taxon>
        <taxon>Pseudomonadota</taxon>
        <taxon>Alphaproteobacteria</taxon>
        <taxon>Rhodobacterales</taxon>
        <taxon>Paracoccaceae</taxon>
        <taxon>Aliiroseovarius</taxon>
    </lineage>
</organism>
<proteinExistence type="predicted"/>
<dbReference type="Gene3D" id="3.90.550.20">
    <property type="match status" value="1"/>
</dbReference>
<evidence type="ECO:0000313" key="1">
    <source>
        <dbReference type="EMBL" id="MDA5095693.1"/>
    </source>
</evidence>
<gene>
    <name evidence="1" type="ORF">O2N63_16500</name>
</gene>
<sequence length="288" mass="32637">MVLPKIGSFWAGLELSFLEQLCLQSFVDCGHEVTLYSYDKIRNAPKGVKLVDASKIVPDPHRCAHMKVGNLAAFSDRFRMLMIQKTGEVWVDCDVVCLKPLPDDPYLIAPASPRQLCNAVFRLPPESPALQGLLKMLNRPDPFFEADWRNERPIRRVVREKGVELLPAEEGGFTVSLDDLPKMHYTLFGPIAVNYFLKKTGESAHALGAKAFNPFDPFSIRKNYFRPQRNPLELTDESYTVHHIGGKPMRKKFARQEEFVPPHPASLIGKLCKKHEIDPMGAPPRVNY</sequence>
<dbReference type="SUPFAM" id="SSF53448">
    <property type="entry name" value="Nucleotide-diphospho-sugar transferases"/>
    <property type="match status" value="1"/>
</dbReference>
<evidence type="ECO:0008006" key="3">
    <source>
        <dbReference type="Google" id="ProtNLM"/>
    </source>
</evidence>
<dbReference type="Proteomes" id="UP001528040">
    <property type="component" value="Unassembled WGS sequence"/>
</dbReference>
<comment type="caution">
    <text evidence="1">The sequence shown here is derived from an EMBL/GenBank/DDBJ whole genome shotgun (WGS) entry which is preliminary data.</text>
</comment>